<reference evidence="2 3" key="1">
    <citation type="submission" date="2020-08" db="EMBL/GenBank/DDBJ databases">
        <title>Sequencing the genomes of 1000 actinobacteria strains.</title>
        <authorList>
            <person name="Klenk H.-P."/>
        </authorList>
    </citation>
    <scope>NUCLEOTIDE SEQUENCE [LARGE SCALE GENOMIC DNA]</scope>
    <source>
        <strain evidence="2 3">DSM 45362</strain>
    </source>
</reference>
<keyword evidence="3" id="KW-1185">Reference proteome</keyword>
<keyword evidence="1" id="KW-1133">Transmembrane helix</keyword>
<comment type="caution">
    <text evidence="2">The sequence shown here is derived from an EMBL/GenBank/DDBJ whole genome shotgun (WGS) entry which is preliminary data.</text>
</comment>
<accession>A0A841BC23</accession>
<dbReference type="AlphaFoldDB" id="A0A841BC23"/>
<name>A0A841BC23_9ACTN</name>
<dbReference type="EMBL" id="JACHMN010000001">
    <property type="protein sequence ID" value="MBB5866657.1"/>
    <property type="molecule type" value="Genomic_DNA"/>
</dbReference>
<proteinExistence type="predicted"/>
<organism evidence="2 3">
    <name type="scientific">Allocatelliglobosispora scoriae</name>
    <dbReference type="NCBI Taxonomy" id="643052"/>
    <lineage>
        <taxon>Bacteria</taxon>
        <taxon>Bacillati</taxon>
        <taxon>Actinomycetota</taxon>
        <taxon>Actinomycetes</taxon>
        <taxon>Micromonosporales</taxon>
        <taxon>Micromonosporaceae</taxon>
        <taxon>Allocatelliglobosispora</taxon>
    </lineage>
</organism>
<keyword evidence="1" id="KW-0472">Membrane</keyword>
<sequence>MPTTPNRQLSAYRTAVWIPLAFDVIGLASLAAAALRAALSGPGLGGTRIVLALVLAAALGVSAICAARVLLAGSADGAPRRVLTAYALTFGGLALAGWLSGTVLS</sequence>
<protein>
    <submittedName>
        <fullName evidence="2">Na+/phosphate symporter</fullName>
    </submittedName>
</protein>
<dbReference type="RefSeq" id="WP_184830613.1">
    <property type="nucleotide sequence ID" value="NZ_JACHMN010000001.1"/>
</dbReference>
<keyword evidence="1" id="KW-0812">Transmembrane</keyword>
<feature type="transmembrane region" description="Helical" evidence="1">
    <location>
        <begin position="16"/>
        <end position="37"/>
    </location>
</feature>
<dbReference type="Proteomes" id="UP000587527">
    <property type="component" value="Unassembled WGS sequence"/>
</dbReference>
<feature type="transmembrane region" description="Helical" evidence="1">
    <location>
        <begin position="83"/>
        <end position="104"/>
    </location>
</feature>
<evidence type="ECO:0000313" key="2">
    <source>
        <dbReference type="EMBL" id="MBB5866657.1"/>
    </source>
</evidence>
<evidence type="ECO:0000313" key="3">
    <source>
        <dbReference type="Proteomes" id="UP000587527"/>
    </source>
</evidence>
<gene>
    <name evidence="2" type="ORF">F4553_000036</name>
</gene>
<evidence type="ECO:0000256" key="1">
    <source>
        <dbReference type="SAM" id="Phobius"/>
    </source>
</evidence>
<feature type="transmembrane region" description="Helical" evidence="1">
    <location>
        <begin position="49"/>
        <end position="71"/>
    </location>
</feature>